<dbReference type="InterPro" id="IPR036396">
    <property type="entry name" value="Cyt_P450_sf"/>
</dbReference>
<sequence>MKPQDNEEIMTIKFPDAKAVIMSKDFHSYNMAEKYREMQSRSGIDFSTAISLIEKLPIFMDGEAHKKNRKNMALLIAATKNEQEEEAKNTIDKLLRQYFTNCCELDLVSDFARPLWHAIAVRISQCEDDAQEVIDSIPSLFSPVLSIRKREIINNRLTEIINRQGEGKILHIALAALGTRPLTGSLALSLYDAILQNITGKASTLDLVYGYKKSSLTYVDRVCTSDTHIGSSQFRSGQRVRCITQSSEYTEEENLSSLYGFGAHVCLGRPISQFIFQHLKEEISGYECSITPVKLEMQENSDPFNYPLCANVRIEI</sequence>
<name>A0A1T2CLV9_SOVGS</name>
<proteinExistence type="predicted"/>
<accession>A0A1T2CLV9</accession>
<dbReference type="GO" id="GO:0016705">
    <property type="term" value="F:oxidoreductase activity, acting on paired donors, with incorporation or reduction of molecular oxygen"/>
    <property type="evidence" value="ECO:0007669"/>
    <property type="project" value="InterPro"/>
</dbReference>
<reference evidence="1 2" key="1">
    <citation type="submission" date="2016-11" db="EMBL/GenBank/DDBJ databases">
        <title>Mixed transmission modes and dynamic genome evolution in an obligate animal-bacterial symbiosis.</title>
        <authorList>
            <person name="Russell S.L."/>
            <person name="Corbett-Detig R.B."/>
            <person name="Cavanaugh C.M."/>
        </authorList>
    </citation>
    <scope>NUCLEOTIDE SEQUENCE [LARGE SCALE GENOMIC DNA]</scope>
    <source>
        <strain evidence="1">MA-KB16</strain>
    </source>
</reference>
<evidence type="ECO:0000313" key="1">
    <source>
        <dbReference type="EMBL" id="OOY35825.1"/>
    </source>
</evidence>
<dbReference type="RefSeq" id="WP_078459012.1">
    <property type="nucleotide sequence ID" value="NZ_MPNX01000002.1"/>
</dbReference>
<dbReference type="AlphaFoldDB" id="A0A1T2CLV9"/>
<dbReference type="SUPFAM" id="SSF48264">
    <property type="entry name" value="Cytochrome P450"/>
    <property type="match status" value="1"/>
</dbReference>
<evidence type="ECO:0000313" key="2">
    <source>
        <dbReference type="Proteomes" id="UP000190962"/>
    </source>
</evidence>
<dbReference type="EMBL" id="MPNX01000002">
    <property type="protein sequence ID" value="OOY35825.1"/>
    <property type="molecule type" value="Genomic_DNA"/>
</dbReference>
<evidence type="ECO:0008006" key="3">
    <source>
        <dbReference type="Google" id="ProtNLM"/>
    </source>
</evidence>
<organism evidence="1 2">
    <name type="scientific">Solemya velum gill symbiont</name>
    <dbReference type="NCBI Taxonomy" id="2340"/>
    <lineage>
        <taxon>Bacteria</taxon>
        <taxon>Pseudomonadati</taxon>
        <taxon>Pseudomonadota</taxon>
        <taxon>Gammaproteobacteria</taxon>
        <taxon>sulfur-oxidizing symbionts</taxon>
    </lineage>
</organism>
<dbReference type="GO" id="GO:0005506">
    <property type="term" value="F:iron ion binding"/>
    <property type="evidence" value="ECO:0007669"/>
    <property type="project" value="InterPro"/>
</dbReference>
<dbReference type="GO" id="GO:0004497">
    <property type="term" value="F:monooxygenase activity"/>
    <property type="evidence" value="ECO:0007669"/>
    <property type="project" value="InterPro"/>
</dbReference>
<gene>
    <name evidence="1" type="ORF">BOV88_01900</name>
</gene>
<protein>
    <recommendedName>
        <fullName evidence="3">Cytochrome P450</fullName>
    </recommendedName>
</protein>
<dbReference type="GO" id="GO:0020037">
    <property type="term" value="F:heme binding"/>
    <property type="evidence" value="ECO:0007669"/>
    <property type="project" value="InterPro"/>
</dbReference>
<dbReference type="Proteomes" id="UP000190962">
    <property type="component" value="Unassembled WGS sequence"/>
</dbReference>
<comment type="caution">
    <text evidence="1">The sequence shown here is derived from an EMBL/GenBank/DDBJ whole genome shotgun (WGS) entry which is preliminary data.</text>
</comment>
<dbReference type="Gene3D" id="1.10.630.10">
    <property type="entry name" value="Cytochrome P450"/>
    <property type="match status" value="1"/>
</dbReference>